<evidence type="ECO:0000313" key="2">
    <source>
        <dbReference type="EMBL" id="MCF4098731.1"/>
    </source>
</evidence>
<accession>A0ABS9EBA4</accession>
<feature type="transmembrane region" description="Helical" evidence="1">
    <location>
        <begin position="78"/>
        <end position="105"/>
    </location>
</feature>
<organism evidence="2 3">
    <name type="scientific">Maritalea mediterranea</name>
    <dbReference type="NCBI Taxonomy" id="2909667"/>
    <lineage>
        <taxon>Bacteria</taxon>
        <taxon>Pseudomonadati</taxon>
        <taxon>Pseudomonadota</taxon>
        <taxon>Alphaproteobacteria</taxon>
        <taxon>Hyphomicrobiales</taxon>
        <taxon>Devosiaceae</taxon>
        <taxon>Maritalea</taxon>
    </lineage>
</organism>
<keyword evidence="1" id="KW-0812">Transmembrane</keyword>
<dbReference type="InterPro" id="IPR053803">
    <property type="entry name" value="DUF6949"/>
</dbReference>
<name>A0ABS9EBA4_9HYPH</name>
<keyword evidence="1" id="KW-1133">Transmembrane helix</keyword>
<feature type="transmembrane region" description="Helical" evidence="1">
    <location>
        <begin position="6"/>
        <end position="26"/>
    </location>
</feature>
<dbReference type="Pfam" id="PF22258">
    <property type="entry name" value="DUF6949"/>
    <property type="match status" value="1"/>
</dbReference>
<dbReference type="RefSeq" id="WP_236114304.1">
    <property type="nucleotide sequence ID" value="NZ_JAKGTI010000002.1"/>
</dbReference>
<keyword evidence="3" id="KW-1185">Reference proteome</keyword>
<dbReference type="Proteomes" id="UP001201217">
    <property type="component" value="Unassembled WGS sequence"/>
</dbReference>
<gene>
    <name evidence="2" type="ORF">L1I42_09565</name>
</gene>
<evidence type="ECO:0000313" key="3">
    <source>
        <dbReference type="Proteomes" id="UP001201217"/>
    </source>
</evidence>
<comment type="caution">
    <text evidence="2">The sequence shown here is derived from an EMBL/GenBank/DDBJ whole genome shotgun (WGS) entry which is preliminary data.</text>
</comment>
<feature type="transmembrane region" description="Helical" evidence="1">
    <location>
        <begin position="47"/>
        <end position="66"/>
    </location>
</feature>
<keyword evidence="1" id="KW-0472">Membrane</keyword>
<protein>
    <submittedName>
        <fullName evidence="2">Uncharacterized protein</fullName>
    </submittedName>
</protein>
<proteinExistence type="predicted"/>
<evidence type="ECO:0000256" key="1">
    <source>
        <dbReference type="SAM" id="Phobius"/>
    </source>
</evidence>
<reference evidence="2 3" key="1">
    <citation type="submission" date="2022-01" db="EMBL/GenBank/DDBJ databases">
        <title>Maritalea mediterranea sp. nov., isolated from marine plastic residues from the Malva-rosa beach (Valencia, Spain).</title>
        <authorList>
            <person name="Vidal-Verdu A."/>
            <person name="Molina-Menor E."/>
            <person name="Pascual J."/>
            <person name="Pereto J."/>
            <person name="Porcar M."/>
        </authorList>
    </citation>
    <scope>NUCLEOTIDE SEQUENCE [LARGE SCALE GENOMIC DNA]</scope>
    <source>
        <strain evidence="2 3">P4.10X</strain>
    </source>
</reference>
<dbReference type="EMBL" id="JAKGTI010000002">
    <property type="protein sequence ID" value="MCF4098731.1"/>
    <property type="molecule type" value="Genomic_DNA"/>
</dbReference>
<sequence length="107" mass="11641">MSIEFLIALYIVAVGLAVAGVGTYFYQMVFKQEAMLRFDGRTYLGSLGHLLMSFMCGPMIMLHLGWRSDGQNSLSMSSVLLSAFIAFGWSFITGLLALSVFLAVIGA</sequence>